<evidence type="ECO:0000313" key="2">
    <source>
        <dbReference type="Proteomes" id="UP000661435"/>
    </source>
</evidence>
<evidence type="ECO:0000313" key="1">
    <source>
        <dbReference type="EMBL" id="MBC5735264.1"/>
    </source>
</evidence>
<name>A0A8J6JHC3_9FIRM</name>
<dbReference type="EMBL" id="JACOPP010000050">
    <property type="protein sequence ID" value="MBC5735264.1"/>
    <property type="molecule type" value="Genomic_DNA"/>
</dbReference>
<sequence length="112" mass="13166">MKLWYEETAMQGMPMPDGLDRIDQRMFLDLRALYWQLRNGVVDRDTAIQDKRRLVGSYQRAKDRDGLRQKLLDASVTLWKETEGARSEYRRERTLEHADKLAAAIDGIEVPR</sequence>
<keyword evidence="2" id="KW-1185">Reference proteome</keyword>
<dbReference type="AlphaFoldDB" id="A0A8J6JHC3"/>
<accession>A0A8J6JHC3</accession>
<protein>
    <submittedName>
        <fullName evidence="1">Uncharacterized protein</fullName>
    </submittedName>
</protein>
<dbReference type="RefSeq" id="WP_186909028.1">
    <property type="nucleotide sequence ID" value="NZ_JACOPP010000050.1"/>
</dbReference>
<gene>
    <name evidence="1" type="ORF">H8S57_16325</name>
</gene>
<dbReference type="Proteomes" id="UP000661435">
    <property type="component" value="Unassembled WGS sequence"/>
</dbReference>
<proteinExistence type="predicted"/>
<reference evidence="1" key="1">
    <citation type="submission" date="2020-08" db="EMBL/GenBank/DDBJ databases">
        <title>Genome public.</title>
        <authorList>
            <person name="Liu C."/>
            <person name="Sun Q."/>
        </authorList>
    </citation>
    <scope>NUCLEOTIDE SEQUENCE</scope>
    <source>
        <strain evidence="1">NSJ-51</strain>
    </source>
</reference>
<organism evidence="1 2">
    <name type="scientific">Lawsonibacter hominis</name>
    <dbReference type="NCBI Taxonomy" id="2763053"/>
    <lineage>
        <taxon>Bacteria</taxon>
        <taxon>Bacillati</taxon>
        <taxon>Bacillota</taxon>
        <taxon>Clostridia</taxon>
        <taxon>Eubacteriales</taxon>
        <taxon>Oscillospiraceae</taxon>
        <taxon>Lawsonibacter</taxon>
    </lineage>
</organism>
<comment type="caution">
    <text evidence="1">The sequence shown here is derived from an EMBL/GenBank/DDBJ whole genome shotgun (WGS) entry which is preliminary data.</text>
</comment>